<feature type="domain" description="Putative zinc-finger" evidence="2">
    <location>
        <begin position="9"/>
        <end position="37"/>
    </location>
</feature>
<name>A0A7X4LGX7_9VIBR</name>
<dbReference type="Gene3D" id="1.10.10.1320">
    <property type="entry name" value="Anti-sigma factor, zinc-finger domain"/>
    <property type="match status" value="1"/>
</dbReference>
<dbReference type="CDD" id="cd20301">
    <property type="entry name" value="cupin_ChrR"/>
    <property type="match status" value="1"/>
</dbReference>
<keyword evidence="4" id="KW-1185">Reference proteome</keyword>
<feature type="domain" description="ChrR-like cupin" evidence="1">
    <location>
        <begin position="122"/>
        <end position="204"/>
    </location>
</feature>
<dbReference type="Gene3D" id="2.60.120.10">
    <property type="entry name" value="Jelly Rolls"/>
    <property type="match status" value="1"/>
</dbReference>
<dbReference type="NCBIfam" id="TIGR02451">
    <property type="entry name" value="anti_sig_ChrR"/>
    <property type="match status" value="1"/>
</dbReference>
<dbReference type="InterPro" id="IPR012807">
    <property type="entry name" value="Anti-sigma_ChrR"/>
</dbReference>
<dbReference type="InterPro" id="IPR011051">
    <property type="entry name" value="RmlC_Cupin_sf"/>
</dbReference>
<dbReference type="RefSeq" id="WP_161153023.1">
    <property type="nucleotide sequence ID" value="NZ_WEKT01000001.1"/>
</dbReference>
<dbReference type="InterPro" id="IPR041916">
    <property type="entry name" value="Anti_sigma_zinc_sf"/>
</dbReference>
<protein>
    <submittedName>
        <fullName evidence="3">Transcriptional regulator</fullName>
    </submittedName>
</protein>
<evidence type="ECO:0000313" key="4">
    <source>
        <dbReference type="Proteomes" id="UP000462621"/>
    </source>
</evidence>
<sequence>MSHHPESNLLAAYADGSIDYLHGIAVSAHLEFCPHCRATVRQFEQVLGDQLSSEQSSEMIGWEPEFDAMFENIVALPQAHQNRLSGQAARKASFVNIEGQVIRVPRVLQPFVKNMKDWRSYGGRVLSLALDSDEDVRLNLMYMKPGVSVPQHTHRGIESTLVLHGGFSDEDGHYEAGDFMQRDASIKHSPQTSTDQDCLCLTVLTDTMLFTQGVARLFNRFGKGLYP</sequence>
<accession>A0A7X4LGX7</accession>
<dbReference type="AlphaFoldDB" id="A0A7X4LGX7"/>
<comment type="caution">
    <text evidence="3">The sequence shown here is derived from an EMBL/GenBank/DDBJ whole genome shotgun (WGS) entry which is preliminary data.</text>
</comment>
<dbReference type="InterPro" id="IPR025979">
    <property type="entry name" value="ChrR-like_cupin_dom"/>
</dbReference>
<reference evidence="3 4" key="1">
    <citation type="submission" date="2019-10" db="EMBL/GenBank/DDBJ databases">
        <title>Vibrio sp. nov. isolated from a shrimp pond.</title>
        <authorList>
            <person name="Gomez-Gil B."/>
            <person name="Enciso-Ibarra J."/>
            <person name="Enciso-Ibarra K."/>
            <person name="Bolan-Mejia C."/>
        </authorList>
    </citation>
    <scope>NUCLEOTIDE SEQUENCE [LARGE SCALE GENOMIC DNA]</scope>
    <source>
        <strain evidence="3 4">CAIM 722</strain>
    </source>
</reference>
<dbReference type="InterPro" id="IPR014710">
    <property type="entry name" value="RmlC-like_jellyroll"/>
</dbReference>
<organism evidence="3 4">
    <name type="scientific">Vibrio eleionomae</name>
    <dbReference type="NCBI Taxonomy" id="2653505"/>
    <lineage>
        <taxon>Bacteria</taxon>
        <taxon>Pseudomonadati</taxon>
        <taxon>Pseudomonadota</taxon>
        <taxon>Gammaproteobacteria</taxon>
        <taxon>Vibrionales</taxon>
        <taxon>Vibrionaceae</taxon>
        <taxon>Vibrio</taxon>
    </lineage>
</organism>
<dbReference type="Pfam" id="PF12973">
    <property type="entry name" value="Cupin_7"/>
    <property type="match status" value="1"/>
</dbReference>
<evidence type="ECO:0000259" key="2">
    <source>
        <dbReference type="Pfam" id="PF13490"/>
    </source>
</evidence>
<proteinExistence type="predicted"/>
<evidence type="ECO:0000313" key="3">
    <source>
        <dbReference type="EMBL" id="MZI91710.1"/>
    </source>
</evidence>
<dbReference type="Pfam" id="PF13490">
    <property type="entry name" value="zf-HC2"/>
    <property type="match status" value="1"/>
</dbReference>
<dbReference type="Proteomes" id="UP000462621">
    <property type="component" value="Unassembled WGS sequence"/>
</dbReference>
<evidence type="ECO:0000259" key="1">
    <source>
        <dbReference type="Pfam" id="PF12973"/>
    </source>
</evidence>
<dbReference type="FunFam" id="2.60.120.10:FF:000188">
    <property type="entry name" value="Transcriptional activator putative"/>
    <property type="match status" value="1"/>
</dbReference>
<gene>
    <name evidence="3" type="ORF">F9817_00620</name>
</gene>
<dbReference type="EMBL" id="WEKT01000001">
    <property type="protein sequence ID" value="MZI91710.1"/>
    <property type="molecule type" value="Genomic_DNA"/>
</dbReference>
<dbReference type="SUPFAM" id="SSF51182">
    <property type="entry name" value="RmlC-like cupins"/>
    <property type="match status" value="1"/>
</dbReference>
<dbReference type="InterPro" id="IPR027383">
    <property type="entry name" value="Znf_put"/>
</dbReference>